<feature type="region of interest" description="Disordered" evidence="1">
    <location>
        <begin position="177"/>
        <end position="197"/>
    </location>
</feature>
<accession>A0ABZ0PMR9</accession>
<keyword evidence="2" id="KW-0472">Membrane</keyword>
<dbReference type="Proteomes" id="UP001305521">
    <property type="component" value="Chromosome"/>
</dbReference>
<evidence type="ECO:0000313" key="4">
    <source>
        <dbReference type="Proteomes" id="UP001305521"/>
    </source>
</evidence>
<protein>
    <submittedName>
        <fullName evidence="3">Uncharacterized protein</fullName>
    </submittedName>
</protein>
<evidence type="ECO:0000256" key="2">
    <source>
        <dbReference type="SAM" id="Phobius"/>
    </source>
</evidence>
<feature type="transmembrane region" description="Helical" evidence="2">
    <location>
        <begin position="145"/>
        <end position="165"/>
    </location>
</feature>
<reference evidence="3 4" key="1">
    <citation type="submission" date="2023-11" db="EMBL/GenBank/DDBJ databases">
        <title>Arctic aerobic anoxygenic photoheterotroph Sediminicoccus rosea KRV36 adapts its photosynthesis to long days of polar summer.</title>
        <authorList>
            <person name="Tomasch J."/>
            <person name="Kopejtka K."/>
            <person name="Bily T."/>
            <person name="Gardiner A.T."/>
            <person name="Gardian Z."/>
            <person name="Shivaramu S."/>
            <person name="Koblizek M."/>
            <person name="Engelhardt F."/>
            <person name="Kaftan D."/>
        </authorList>
    </citation>
    <scope>NUCLEOTIDE SEQUENCE [LARGE SCALE GENOMIC DNA]</scope>
    <source>
        <strain evidence="3 4">R-30</strain>
    </source>
</reference>
<keyword evidence="2" id="KW-0812">Transmembrane</keyword>
<gene>
    <name evidence="3" type="ORF">R9Z33_08705</name>
</gene>
<feature type="transmembrane region" description="Helical" evidence="2">
    <location>
        <begin position="121"/>
        <end position="139"/>
    </location>
</feature>
<keyword evidence="4" id="KW-1185">Reference proteome</keyword>
<evidence type="ECO:0000256" key="1">
    <source>
        <dbReference type="SAM" id="MobiDB-lite"/>
    </source>
</evidence>
<feature type="transmembrane region" description="Helical" evidence="2">
    <location>
        <begin position="6"/>
        <end position="24"/>
    </location>
</feature>
<organism evidence="3 4">
    <name type="scientific">Sediminicoccus rosea</name>
    <dbReference type="NCBI Taxonomy" id="1225128"/>
    <lineage>
        <taxon>Bacteria</taxon>
        <taxon>Pseudomonadati</taxon>
        <taxon>Pseudomonadota</taxon>
        <taxon>Alphaproteobacteria</taxon>
        <taxon>Acetobacterales</taxon>
        <taxon>Roseomonadaceae</taxon>
        <taxon>Sediminicoccus</taxon>
    </lineage>
</organism>
<keyword evidence="2" id="KW-1133">Transmembrane helix</keyword>
<evidence type="ECO:0000313" key="3">
    <source>
        <dbReference type="EMBL" id="WPB86942.1"/>
    </source>
</evidence>
<dbReference type="RefSeq" id="WP_318650899.1">
    <property type="nucleotide sequence ID" value="NZ_CP137852.1"/>
</dbReference>
<dbReference type="EMBL" id="CP137852">
    <property type="protein sequence ID" value="WPB86942.1"/>
    <property type="molecule type" value="Genomic_DNA"/>
</dbReference>
<name>A0ABZ0PMR9_9PROT</name>
<proteinExistence type="predicted"/>
<feature type="transmembrane region" description="Helical" evidence="2">
    <location>
        <begin position="55"/>
        <end position="76"/>
    </location>
</feature>
<feature type="transmembrane region" description="Helical" evidence="2">
    <location>
        <begin position="82"/>
        <end position="101"/>
    </location>
</feature>
<sequence>MDDLAGVILRLIGAFYAVGAVFGLRRCAMDLLMTRALAALSAADPAETRAEARQMAFYIAQILLVGLGGIALLALLDLALPIFLASIGLQALYAWVIGPRLGDLGDPPGSPERARRQGSRVLFVVVTLLVAGAAHAGVLRGWQAAPWPALALAALLALALLLYAARLLRGMPGALPAADPGASPPMEEAGPLDDAPAPLHDERLRTASFILSPSWNEGGLFEATTRRPVFSDLPEDMLTEADRDAIRHWLGVFREVADPADPRRCGFSAPDGAARMASEGQWVFEQLAARLAPCPLRFEPVPWPRLSRHGATAVRLMAEQQMDALWLSDGQGQQPINPQEFGLSWKLALDIHVWALDFDAGTGWDGPDGAPRWTEAEAAAHEAEGLRLAQRLALELAATGRGHLPVSFWSESEVRAIPIRP</sequence>